<evidence type="ECO:0000256" key="2">
    <source>
        <dbReference type="ARBA" id="ARBA00022801"/>
    </source>
</evidence>
<comment type="catalytic activity">
    <reaction evidence="3">
        <text>L-glutaminyl-[protein] + H2O = L-glutamyl-[protein] + NH4(+)</text>
        <dbReference type="Rhea" id="RHEA:16441"/>
        <dbReference type="Rhea" id="RHEA-COMP:10207"/>
        <dbReference type="Rhea" id="RHEA-COMP:10208"/>
        <dbReference type="ChEBI" id="CHEBI:15377"/>
        <dbReference type="ChEBI" id="CHEBI:28938"/>
        <dbReference type="ChEBI" id="CHEBI:29973"/>
        <dbReference type="ChEBI" id="CHEBI:30011"/>
        <dbReference type="EC" id="3.5.1.44"/>
    </reaction>
</comment>
<dbReference type="Gene3D" id="3.30.1330.200">
    <property type="match status" value="1"/>
</dbReference>
<dbReference type="EMBL" id="JASJEV010000003">
    <property type="protein sequence ID" value="MDJ1158044.1"/>
    <property type="molecule type" value="Genomic_DNA"/>
</dbReference>
<reference evidence="4 5" key="1">
    <citation type="submission" date="2023-05" db="EMBL/GenBank/DDBJ databases">
        <title>Chelatococcus sp. nov., a moderately thermophilic bacterium isolated from hot spring microbial mat.</title>
        <authorList>
            <person name="Hu C.-J."/>
            <person name="Li W.-J."/>
        </authorList>
    </citation>
    <scope>NUCLEOTIDE SEQUENCE [LARGE SCALE GENOMIC DNA]</scope>
    <source>
        <strain evidence="4 5">SYSU G07232</strain>
    </source>
</reference>
<dbReference type="RefSeq" id="WP_283740025.1">
    <property type="nucleotide sequence ID" value="NZ_JASJEV010000003.1"/>
</dbReference>
<comment type="caution">
    <text evidence="4">The sequence shown here is derived from an EMBL/GenBank/DDBJ whole genome shotgun (WGS) entry which is preliminary data.</text>
</comment>
<dbReference type="SUPFAM" id="SSF64438">
    <property type="entry name" value="CNF1/YfiH-like putative cysteine hydrolases"/>
    <property type="match status" value="1"/>
</dbReference>
<protein>
    <recommendedName>
        <fullName evidence="3">Probable chemoreceptor glutamine deamidase CheD</fullName>
        <ecNumber evidence="3">3.5.1.44</ecNumber>
    </recommendedName>
</protein>
<accession>A0ABT7AFA2</accession>
<keyword evidence="2 3" id="KW-0378">Hydrolase</keyword>
<proteinExistence type="inferred from homology"/>
<evidence type="ECO:0000256" key="3">
    <source>
        <dbReference type="HAMAP-Rule" id="MF_01440"/>
    </source>
</evidence>
<keyword evidence="1 3" id="KW-0145">Chemotaxis</keyword>
<dbReference type="InterPro" id="IPR038592">
    <property type="entry name" value="CheD-like_sf"/>
</dbReference>
<sequence length="206" mass="22054">MSSKGAVRPATTSRRYFDPRFDATIITVAPGDHEVTTDKGEVLATVLGSCVSACVRDKTTGVGGLNHFLLPQVGAGPLGPDTAGLCYGDTAMEVLLNALFKRGAQRQNLEAKIFGGARVLAGPTSLAIGQRNIAFVQEFLARERIPVASSDVGGDSPRRIHFHPHSGRVWVQHVDRPQHANLAGQEMAYLNRVTVRPVAGSVEIFE</sequence>
<comment type="similarity">
    <text evidence="3">Belongs to the CheD family.</text>
</comment>
<dbReference type="InterPro" id="IPR011324">
    <property type="entry name" value="Cytotoxic_necrot_fac-like_cat"/>
</dbReference>
<keyword evidence="5" id="KW-1185">Reference proteome</keyword>
<gene>
    <name evidence="3" type="primary">cheD</name>
    <name evidence="4" type="ORF">QNA08_07330</name>
</gene>
<dbReference type="Proteomes" id="UP001321492">
    <property type="component" value="Unassembled WGS sequence"/>
</dbReference>
<dbReference type="Pfam" id="PF03975">
    <property type="entry name" value="CheD"/>
    <property type="match status" value="1"/>
</dbReference>
<evidence type="ECO:0000313" key="4">
    <source>
        <dbReference type="EMBL" id="MDJ1158044.1"/>
    </source>
</evidence>
<name>A0ABT7AFA2_9HYPH</name>
<evidence type="ECO:0000313" key="5">
    <source>
        <dbReference type="Proteomes" id="UP001321492"/>
    </source>
</evidence>
<dbReference type="HAMAP" id="MF_01440">
    <property type="entry name" value="CheD"/>
    <property type="match status" value="1"/>
</dbReference>
<dbReference type="PANTHER" id="PTHR35147:SF2">
    <property type="entry name" value="CHEMORECEPTOR GLUTAMINE DEAMIDASE CHED-RELATED"/>
    <property type="match status" value="1"/>
</dbReference>
<dbReference type="InterPro" id="IPR005659">
    <property type="entry name" value="Chemorcpt_Glu_NH3ase_CheD"/>
</dbReference>
<dbReference type="PANTHER" id="PTHR35147">
    <property type="entry name" value="CHEMORECEPTOR GLUTAMINE DEAMIDASE CHED-RELATED"/>
    <property type="match status" value="1"/>
</dbReference>
<evidence type="ECO:0000256" key="1">
    <source>
        <dbReference type="ARBA" id="ARBA00022500"/>
    </source>
</evidence>
<comment type="function">
    <text evidence="3">Probably deamidates glutamine residues to glutamate on methyl-accepting chemotaxis receptors (MCPs), playing an important role in chemotaxis.</text>
</comment>
<organism evidence="4 5">
    <name type="scientific">Chelatococcus albus</name>
    <dbReference type="NCBI Taxonomy" id="3047466"/>
    <lineage>
        <taxon>Bacteria</taxon>
        <taxon>Pseudomonadati</taxon>
        <taxon>Pseudomonadota</taxon>
        <taxon>Alphaproteobacteria</taxon>
        <taxon>Hyphomicrobiales</taxon>
        <taxon>Chelatococcaceae</taxon>
        <taxon>Chelatococcus</taxon>
    </lineage>
</organism>
<dbReference type="EC" id="3.5.1.44" evidence="3"/>
<dbReference type="CDD" id="cd16352">
    <property type="entry name" value="CheD"/>
    <property type="match status" value="1"/>
</dbReference>